<feature type="compositionally biased region" description="Low complexity" evidence="1">
    <location>
        <begin position="174"/>
        <end position="189"/>
    </location>
</feature>
<sequence length="189" mass="20638">MVLKNCLKAGTRIAAAALVAVTLLPVMVNAQDKEVSEAQLEAARKVVVANKALDAFDEILPLMAEQTRTIFIQADPFKSDEVSAITNEVALKLAAKRKDLNEMIYKIWANRFSVEELEQLAEFYNSPIGQKLATETPSITALSIGAARQWQDQISTEMVSLVREEMQKRDQENADAPAAPAAPAGKPAQ</sequence>
<keyword evidence="2" id="KW-0732">Signal</keyword>
<comment type="caution">
    <text evidence="4">The sequence shown here is derived from an EMBL/GenBank/DDBJ whole genome shotgun (WGS) entry which is preliminary data.</text>
</comment>
<feature type="domain" description="DUF2059" evidence="3">
    <location>
        <begin position="99"/>
        <end position="156"/>
    </location>
</feature>
<dbReference type="EMBL" id="JABFCZ010000010">
    <property type="protein sequence ID" value="MBD1546634.1"/>
    <property type="molecule type" value="Genomic_DNA"/>
</dbReference>
<evidence type="ECO:0000313" key="4">
    <source>
        <dbReference type="EMBL" id="MBD1546634.1"/>
    </source>
</evidence>
<dbReference type="Proteomes" id="UP000598467">
    <property type="component" value="Unassembled WGS sequence"/>
</dbReference>
<dbReference type="Pfam" id="PF09832">
    <property type="entry name" value="DUF2059"/>
    <property type="match status" value="1"/>
</dbReference>
<evidence type="ECO:0000256" key="2">
    <source>
        <dbReference type="SAM" id="SignalP"/>
    </source>
</evidence>
<gene>
    <name evidence="4" type="ORF">HK439_10190</name>
</gene>
<evidence type="ECO:0000256" key="1">
    <source>
        <dbReference type="SAM" id="MobiDB-lite"/>
    </source>
</evidence>
<name>A0A926NUE6_9HYPH</name>
<organism evidence="4 5">
    <name type="scientific">Roseibium aggregatum</name>
    <dbReference type="NCBI Taxonomy" id="187304"/>
    <lineage>
        <taxon>Bacteria</taxon>
        <taxon>Pseudomonadati</taxon>
        <taxon>Pseudomonadota</taxon>
        <taxon>Alphaproteobacteria</taxon>
        <taxon>Hyphomicrobiales</taxon>
        <taxon>Stappiaceae</taxon>
        <taxon>Roseibium</taxon>
    </lineage>
</organism>
<accession>A0A926NUE6</accession>
<feature type="signal peptide" evidence="2">
    <location>
        <begin position="1"/>
        <end position="30"/>
    </location>
</feature>
<protein>
    <submittedName>
        <fullName evidence="4">DUF2059 domain-containing protein</fullName>
    </submittedName>
</protein>
<evidence type="ECO:0000313" key="5">
    <source>
        <dbReference type="Proteomes" id="UP000598467"/>
    </source>
</evidence>
<feature type="region of interest" description="Disordered" evidence="1">
    <location>
        <begin position="164"/>
        <end position="189"/>
    </location>
</feature>
<evidence type="ECO:0000259" key="3">
    <source>
        <dbReference type="Pfam" id="PF09832"/>
    </source>
</evidence>
<proteinExistence type="predicted"/>
<reference evidence="4" key="1">
    <citation type="submission" date="2020-05" db="EMBL/GenBank/DDBJ databases">
        <title>Identification of trans-AT polyketide cluster in two marine bacteria, producers of a novel glutaramide-containing polyketide sesbanimide D and analogs.</title>
        <authorList>
            <person name="Kacar D."/>
            <person name="Rodriguez P."/>
            <person name="Canedo L."/>
            <person name="Gonzalez E."/>
            <person name="Galan B."/>
            <person name="De La Calle F."/>
            <person name="Garcia J.L."/>
        </authorList>
    </citation>
    <scope>NUCLEOTIDE SEQUENCE</scope>
    <source>
        <strain evidence="4">PHM038</strain>
    </source>
</reference>
<dbReference type="AlphaFoldDB" id="A0A926NUE6"/>
<dbReference type="RefSeq" id="WP_190291306.1">
    <property type="nucleotide sequence ID" value="NZ_JABFCZ010000010.1"/>
</dbReference>
<dbReference type="InterPro" id="IPR018637">
    <property type="entry name" value="DUF2059"/>
</dbReference>
<feature type="chain" id="PRO_5038094185" evidence="2">
    <location>
        <begin position="31"/>
        <end position="189"/>
    </location>
</feature>